<evidence type="ECO:0000313" key="5">
    <source>
        <dbReference type="EMBL" id="OWF39444.1"/>
    </source>
</evidence>
<evidence type="ECO:0000256" key="1">
    <source>
        <dbReference type="ARBA" id="ARBA00004613"/>
    </source>
</evidence>
<dbReference type="EMBL" id="NEDP02005525">
    <property type="protein sequence ID" value="OWF39444.1"/>
    <property type="molecule type" value="Genomic_DNA"/>
</dbReference>
<feature type="domain" description="C1q" evidence="4">
    <location>
        <begin position="33"/>
        <end position="171"/>
    </location>
</feature>
<organism evidence="5 6">
    <name type="scientific">Mizuhopecten yessoensis</name>
    <name type="common">Japanese scallop</name>
    <name type="synonym">Patinopecten yessoensis</name>
    <dbReference type="NCBI Taxonomy" id="6573"/>
    <lineage>
        <taxon>Eukaryota</taxon>
        <taxon>Metazoa</taxon>
        <taxon>Spiralia</taxon>
        <taxon>Lophotrochozoa</taxon>
        <taxon>Mollusca</taxon>
        <taxon>Bivalvia</taxon>
        <taxon>Autobranchia</taxon>
        <taxon>Pteriomorphia</taxon>
        <taxon>Pectinida</taxon>
        <taxon>Pectinoidea</taxon>
        <taxon>Pectinidae</taxon>
        <taxon>Mizuhopecten</taxon>
    </lineage>
</organism>
<comment type="caution">
    <text evidence="5">The sequence shown here is derived from an EMBL/GenBank/DDBJ whole genome shotgun (WGS) entry which is preliminary data.</text>
</comment>
<keyword evidence="2" id="KW-0964">Secreted</keyword>
<dbReference type="InterPro" id="IPR001073">
    <property type="entry name" value="C1q_dom"/>
</dbReference>
<dbReference type="Gene3D" id="2.60.120.40">
    <property type="match status" value="1"/>
</dbReference>
<protein>
    <submittedName>
        <fullName evidence="5">Complement C1q tumor necrosis factor-related protein 5</fullName>
    </submittedName>
</protein>
<reference evidence="5 6" key="1">
    <citation type="journal article" date="2017" name="Nat. Ecol. Evol.">
        <title>Scallop genome provides insights into evolution of bilaterian karyotype and development.</title>
        <authorList>
            <person name="Wang S."/>
            <person name="Zhang J."/>
            <person name="Jiao W."/>
            <person name="Li J."/>
            <person name="Xun X."/>
            <person name="Sun Y."/>
            <person name="Guo X."/>
            <person name="Huan P."/>
            <person name="Dong B."/>
            <person name="Zhang L."/>
            <person name="Hu X."/>
            <person name="Sun X."/>
            <person name="Wang J."/>
            <person name="Zhao C."/>
            <person name="Wang Y."/>
            <person name="Wang D."/>
            <person name="Huang X."/>
            <person name="Wang R."/>
            <person name="Lv J."/>
            <person name="Li Y."/>
            <person name="Zhang Z."/>
            <person name="Liu B."/>
            <person name="Lu W."/>
            <person name="Hui Y."/>
            <person name="Liang J."/>
            <person name="Zhou Z."/>
            <person name="Hou R."/>
            <person name="Li X."/>
            <person name="Liu Y."/>
            <person name="Li H."/>
            <person name="Ning X."/>
            <person name="Lin Y."/>
            <person name="Zhao L."/>
            <person name="Xing Q."/>
            <person name="Dou J."/>
            <person name="Li Y."/>
            <person name="Mao J."/>
            <person name="Guo H."/>
            <person name="Dou H."/>
            <person name="Li T."/>
            <person name="Mu C."/>
            <person name="Jiang W."/>
            <person name="Fu Q."/>
            <person name="Fu X."/>
            <person name="Miao Y."/>
            <person name="Liu J."/>
            <person name="Yu Q."/>
            <person name="Li R."/>
            <person name="Liao H."/>
            <person name="Li X."/>
            <person name="Kong Y."/>
            <person name="Jiang Z."/>
            <person name="Chourrout D."/>
            <person name="Li R."/>
            <person name="Bao Z."/>
        </authorList>
    </citation>
    <scope>NUCLEOTIDE SEQUENCE [LARGE SCALE GENOMIC DNA]</scope>
    <source>
        <strain evidence="5 6">PY_sf001</strain>
    </source>
</reference>
<evidence type="ECO:0000313" key="6">
    <source>
        <dbReference type="Proteomes" id="UP000242188"/>
    </source>
</evidence>
<feature type="chain" id="PRO_5013233513" evidence="3">
    <location>
        <begin position="25"/>
        <end position="173"/>
    </location>
</feature>
<dbReference type="InterPro" id="IPR050392">
    <property type="entry name" value="Collagen/C1q_domain"/>
</dbReference>
<dbReference type="GO" id="GO:0005581">
    <property type="term" value="C:collagen trimer"/>
    <property type="evidence" value="ECO:0007669"/>
    <property type="project" value="UniProtKB-KW"/>
</dbReference>
<dbReference type="AlphaFoldDB" id="A0A210PSK5"/>
<dbReference type="PRINTS" id="PR00007">
    <property type="entry name" value="COMPLEMNTC1Q"/>
</dbReference>
<dbReference type="SMART" id="SM00110">
    <property type="entry name" value="C1Q"/>
    <property type="match status" value="1"/>
</dbReference>
<dbReference type="PANTHER" id="PTHR15427">
    <property type="entry name" value="EMILIN ELASTIN MICROFIBRIL INTERFACE-LOCATED PROTEIN ELASTIN MICROFIBRIL INTERFACER"/>
    <property type="match status" value="1"/>
</dbReference>
<dbReference type="Pfam" id="PF00386">
    <property type="entry name" value="C1q"/>
    <property type="match status" value="1"/>
</dbReference>
<dbReference type="PANTHER" id="PTHR15427:SF33">
    <property type="entry name" value="COLLAGEN IV NC1 DOMAIN-CONTAINING PROTEIN"/>
    <property type="match status" value="1"/>
</dbReference>
<keyword evidence="6" id="KW-1185">Reference proteome</keyword>
<gene>
    <name evidence="5" type="ORF">KP79_PYT19844</name>
</gene>
<dbReference type="STRING" id="6573.A0A210PSK5"/>
<evidence type="ECO:0000256" key="3">
    <source>
        <dbReference type="SAM" id="SignalP"/>
    </source>
</evidence>
<name>A0A210PSK5_MIZYE</name>
<dbReference type="Proteomes" id="UP000242188">
    <property type="component" value="Unassembled WGS sequence"/>
</dbReference>
<dbReference type="InterPro" id="IPR008983">
    <property type="entry name" value="Tumour_necrosis_fac-like_dom"/>
</dbReference>
<evidence type="ECO:0000256" key="2">
    <source>
        <dbReference type="ARBA" id="ARBA00022525"/>
    </source>
</evidence>
<dbReference type="OrthoDB" id="6110937at2759"/>
<accession>A0A210PSK5</accession>
<keyword evidence="3" id="KW-0732">Signal</keyword>
<dbReference type="PROSITE" id="PS50871">
    <property type="entry name" value="C1Q"/>
    <property type="match status" value="1"/>
</dbReference>
<evidence type="ECO:0000259" key="4">
    <source>
        <dbReference type="PROSITE" id="PS50871"/>
    </source>
</evidence>
<feature type="signal peptide" evidence="3">
    <location>
        <begin position="1"/>
        <end position="24"/>
    </location>
</feature>
<proteinExistence type="predicted"/>
<sequence length="173" mass="18606">MMHTTDVAIAVSFLLLSSVVHIHASALPAVRYAVSDGIAFTIKAGNAHLDPGVAHPIQFTNAITNQGGYYENATGKFLAPFSGLYLFSASLFNVYAGKKLDTDIVINGRHTVNVYCSAWLGDSACSASVVIRLEEGDHAWVEDVSGQMVHRDSTFTGVLFKQILLTNGTHRPP</sequence>
<dbReference type="SUPFAM" id="SSF49842">
    <property type="entry name" value="TNF-like"/>
    <property type="match status" value="1"/>
</dbReference>
<comment type="subcellular location">
    <subcellularLocation>
        <location evidence="1">Secreted</location>
    </subcellularLocation>
</comment>